<dbReference type="OrthoDB" id="7554786at2"/>
<evidence type="ECO:0000313" key="1">
    <source>
        <dbReference type="EMBL" id="OCX17547.1"/>
    </source>
</evidence>
<dbReference type="EMBL" id="MDEO01000032">
    <property type="protein sequence ID" value="OCX17547.1"/>
    <property type="molecule type" value="Genomic_DNA"/>
</dbReference>
<proteinExistence type="predicted"/>
<evidence type="ECO:0000313" key="2">
    <source>
        <dbReference type="Proteomes" id="UP000094412"/>
    </source>
</evidence>
<organism evidence="1 2">
    <name type="scientific">Mesorhizobium hungaricum</name>
    <dbReference type="NCBI Taxonomy" id="1566387"/>
    <lineage>
        <taxon>Bacteria</taxon>
        <taxon>Pseudomonadati</taxon>
        <taxon>Pseudomonadota</taxon>
        <taxon>Alphaproteobacteria</taxon>
        <taxon>Hyphomicrobiales</taxon>
        <taxon>Phyllobacteriaceae</taxon>
        <taxon>Mesorhizobium</taxon>
    </lineage>
</organism>
<comment type="caution">
    <text evidence="1">The sequence shown here is derived from an EMBL/GenBank/DDBJ whole genome shotgun (WGS) entry which is preliminary data.</text>
</comment>
<protein>
    <submittedName>
        <fullName evidence="1">Sulfate transporter</fullName>
    </submittedName>
</protein>
<keyword evidence="2" id="KW-1185">Reference proteome</keyword>
<dbReference type="AlphaFoldDB" id="A0A1C2DS09"/>
<gene>
    <name evidence="1" type="ORF">QV13_12365</name>
</gene>
<dbReference type="STRING" id="1566387.QV13_12365"/>
<name>A0A1C2DS09_9HYPH</name>
<dbReference type="InterPro" id="IPR021505">
    <property type="entry name" value="Phage_B3_Orf6"/>
</dbReference>
<accession>A0A1C2DS09</accession>
<reference evidence="1 2" key="1">
    <citation type="submission" date="2016-08" db="EMBL/GenBank/DDBJ databases">
        <title>Whole genome sequence of Mesorhizobium sp. strain UASWS1009 isolated from industrial sewage.</title>
        <authorList>
            <person name="Crovadore J."/>
            <person name="Calmin G."/>
            <person name="Chablais R."/>
            <person name="Cochard B."/>
            <person name="Lefort F."/>
        </authorList>
    </citation>
    <scope>NUCLEOTIDE SEQUENCE [LARGE SCALE GENOMIC DNA]</scope>
    <source>
        <strain evidence="1 2">UASWS1009</strain>
    </source>
</reference>
<dbReference type="Pfam" id="PF11363">
    <property type="entry name" value="DUF3164"/>
    <property type="match status" value="1"/>
</dbReference>
<dbReference type="Proteomes" id="UP000094412">
    <property type="component" value="Unassembled WGS sequence"/>
</dbReference>
<sequence length="215" mass="24253">MQPTSLKIPDGTIEVAGRFYLPDAKGNLVPLESIKPADKLQDETVRKVMGHARDLSARIARFKQHTFDDLSAFEQLLAQEYDAKVGGAKGNKTFMTFDGLLKISVQVQDHLDFGPQLQIAKRLIDDCLLEWTADSRFEIRTIVTRAFNVDKSGQINRAEIFALLRHDIDDERWASAMAAIRDAIRVVGSKTYVRCYERVSLDAEWRAVTIDLAKA</sequence>
<dbReference type="RefSeq" id="WP_065997801.1">
    <property type="nucleotide sequence ID" value="NZ_MDEO01000032.1"/>
</dbReference>